<feature type="transmembrane region" description="Helical" evidence="7">
    <location>
        <begin position="98"/>
        <end position="125"/>
    </location>
</feature>
<comment type="caution">
    <text evidence="10">The sequence shown here is derived from an EMBL/GenBank/DDBJ whole genome shotgun (WGS) entry which is preliminary data.</text>
</comment>
<feature type="region of interest" description="Disordered" evidence="8">
    <location>
        <begin position="1"/>
        <end position="34"/>
    </location>
</feature>
<evidence type="ECO:0000256" key="8">
    <source>
        <dbReference type="SAM" id="MobiDB-lite"/>
    </source>
</evidence>
<gene>
    <name evidence="10" type="ORF">GCM10023320_80200</name>
</gene>
<feature type="transmembrane region" description="Helical" evidence="7">
    <location>
        <begin position="266"/>
        <end position="290"/>
    </location>
</feature>
<evidence type="ECO:0000256" key="3">
    <source>
        <dbReference type="ARBA" id="ARBA00022475"/>
    </source>
</evidence>
<evidence type="ECO:0000256" key="1">
    <source>
        <dbReference type="ARBA" id="ARBA00004651"/>
    </source>
</evidence>
<keyword evidence="4 7" id="KW-0812">Transmembrane</keyword>
<evidence type="ECO:0000256" key="7">
    <source>
        <dbReference type="RuleBase" id="RU363032"/>
    </source>
</evidence>
<sequence length="305" mass="33139">MGTPTSTTAAGTRAAVSVPAAGRAQSPRRRRPAGADRPNYLGGIASFLWLGIIIIPVYWVVITSFKPQSAYYTSNPMLPSSPTLENYQSVIEADFLTYFLNSVIVTVGATVPAVLVSFMAAFAIVRGGRGPFLRFSNTIFLMGLACPLQAVIIPVYLIIIRLSLYDSHLALILPSIAFAIPLSVLILANFIRDVPNELFESMRMDGASEWGTMWRLAFPLTQPALITVSIYQGLQIWNAFLLPLVLTQSPEVRVLPLALWAFQGEYGINVPAVLASVVLATLPILVLYVLGRRHLLAGMTAGFSK</sequence>
<dbReference type="InterPro" id="IPR035906">
    <property type="entry name" value="MetI-like_sf"/>
</dbReference>
<feature type="transmembrane region" description="Helical" evidence="7">
    <location>
        <begin position="212"/>
        <end position="234"/>
    </location>
</feature>
<keyword evidence="6 7" id="KW-0472">Membrane</keyword>
<keyword evidence="3" id="KW-1003">Cell membrane</keyword>
<dbReference type="PANTHER" id="PTHR43744">
    <property type="entry name" value="ABC TRANSPORTER PERMEASE PROTEIN MG189-RELATED-RELATED"/>
    <property type="match status" value="1"/>
</dbReference>
<comment type="subcellular location">
    <subcellularLocation>
        <location evidence="1 7">Cell membrane</location>
        <topology evidence="1 7">Multi-pass membrane protein</topology>
    </subcellularLocation>
</comment>
<keyword evidence="11" id="KW-1185">Reference proteome</keyword>
<evidence type="ECO:0000256" key="6">
    <source>
        <dbReference type="ARBA" id="ARBA00023136"/>
    </source>
</evidence>
<organism evidence="10 11">
    <name type="scientific">Pseudonocardia adelaidensis</name>
    <dbReference type="NCBI Taxonomy" id="648754"/>
    <lineage>
        <taxon>Bacteria</taxon>
        <taxon>Bacillati</taxon>
        <taxon>Actinomycetota</taxon>
        <taxon>Actinomycetes</taxon>
        <taxon>Pseudonocardiales</taxon>
        <taxon>Pseudonocardiaceae</taxon>
        <taxon>Pseudonocardia</taxon>
    </lineage>
</organism>
<keyword evidence="5 7" id="KW-1133">Transmembrane helix</keyword>
<evidence type="ECO:0000259" key="9">
    <source>
        <dbReference type="PROSITE" id="PS50928"/>
    </source>
</evidence>
<accession>A0ABP9P5U3</accession>
<name>A0ABP9P5U3_9PSEU</name>
<dbReference type="Gene3D" id="1.10.3720.10">
    <property type="entry name" value="MetI-like"/>
    <property type="match status" value="1"/>
</dbReference>
<proteinExistence type="inferred from homology"/>
<evidence type="ECO:0000256" key="5">
    <source>
        <dbReference type="ARBA" id="ARBA00022989"/>
    </source>
</evidence>
<feature type="compositionally biased region" description="Polar residues" evidence="8">
    <location>
        <begin position="1"/>
        <end position="10"/>
    </location>
</feature>
<dbReference type="SUPFAM" id="SSF161098">
    <property type="entry name" value="MetI-like"/>
    <property type="match status" value="1"/>
</dbReference>
<feature type="transmembrane region" description="Helical" evidence="7">
    <location>
        <begin position="137"/>
        <end position="159"/>
    </location>
</feature>
<dbReference type="InterPro" id="IPR000515">
    <property type="entry name" value="MetI-like"/>
</dbReference>
<dbReference type="CDD" id="cd06261">
    <property type="entry name" value="TM_PBP2"/>
    <property type="match status" value="1"/>
</dbReference>
<comment type="similarity">
    <text evidence="7">Belongs to the binding-protein-dependent transport system permease family.</text>
</comment>
<dbReference type="Proteomes" id="UP001500804">
    <property type="component" value="Unassembled WGS sequence"/>
</dbReference>
<dbReference type="Pfam" id="PF00528">
    <property type="entry name" value="BPD_transp_1"/>
    <property type="match status" value="1"/>
</dbReference>
<evidence type="ECO:0000256" key="2">
    <source>
        <dbReference type="ARBA" id="ARBA00022448"/>
    </source>
</evidence>
<dbReference type="PROSITE" id="PS50928">
    <property type="entry name" value="ABC_TM1"/>
    <property type="match status" value="1"/>
</dbReference>
<evidence type="ECO:0000313" key="11">
    <source>
        <dbReference type="Proteomes" id="UP001500804"/>
    </source>
</evidence>
<dbReference type="PANTHER" id="PTHR43744:SF12">
    <property type="entry name" value="ABC TRANSPORTER PERMEASE PROTEIN MG189-RELATED"/>
    <property type="match status" value="1"/>
</dbReference>
<reference evidence="11" key="1">
    <citation type="journal article" date="2019" name="Int. J. Syst. Evol. Microbiol.">
        <title>The Global Catalogue of Microorganisms (GCM) 10K type strain sequencing project: providing services to taxonomists for standard genome sequencing and annotation.</title>
        <authorList>
            <consortium name="The Broad Institute Genomics Platform"/>
            <consortium name="The Broad Institute Genome Sequencing Center for Infectious Disease"/>
            <person name="Wu L."/>
            <person name="Ma J."/>
        </authorList>
    </citation>
    <scope>NUCLEOTIDE SEQUENCE [LARGE SCALE GENOMIC DNA]</scope>
    <source>
        <strain evidence="11">JCM 18302</strain>
    </source>
</reference>
<evidence type="ECO:0000313" key="10">
    <source>
        <dbReference type="EMBL" id="GAA5141310.1"/>
    </source>
</evidence>
<feature type="domain" description="ABC transmembrane type-1" evidence="9">
    <location>
        <begin position="99"/>
        <end position="291"/>
    </location>
</feature>
<keyword evidence="2 7" id="KW-0813">Transport</keyword>
<dbReference type="EMBL" id="BAABJO010000052">
    <property type="protein sequence ID" value="GAA5141310.1"/>
    <property type="molecule type" value="Genomic_DNA"/>
</dbReference>
<feature type="transmembrane region" description="Helical" evidence="7">
    <location>
        <begin position="39"/>
        <end position="61"/>
    </location>
</feature>
<protein>
    <submittedName>
        <fullName evidence="10">Carbohydrate ABC transporter permease</fullName>
    </submittedName>
</protein>
<evidence type="ECO:0000256" key="4">
    <source>
        <dbReference type="ARBA" id="ARBA00022692"/>
    </source>
</evidence>
<feature type="transmembrane region" description="Helical" evidence="7">
    <location>
        <begin position="171"/>
        <end position="191"/>
    </location>
</feature>